<dbReference type="InterPro" id="IPR045838">
    <property type="entry name" value="DEPDC5_CTD"/>
</dbReference>
<proteinExistence type="predicted"/>
<sequence>FEKQEKKEAPPEQEIPYNTEEDNFPIVDYDEYDAQVWKLPKTVNSISYGKKNRSYHQSRAERFSSQSRPPQTFVEARLMHSARTRTISDNISCLPVEKKPEVDVMQAISFPSSSSTGDDLSTSVGCYPVHGRGHLDSSDEHVLGARQVAGSAESSVSHMKYLHNTRRHRALINPFQPSKMQFKMTSNRRRWIHAFPTDPHGVAVQTHHVQTYSYHDNTEEEFELCDLTEETIQAAHQAVKARNKKRACRGLGDNSDLSNVEEGAVSRVSQSHDLGRSLYGGSFKDPKHQRSFMWGPTGEQEWTAELSTGTDWRPLDNTDMSPTESRLIKPILKADLENSQNFCAGISVDWKSLIMPASLPITTDYFPDPVSLNNEYVESMYQLLPDSNSLYYSNPPESDDEKYYRKKPLSAKQVFCEMISQRLSQGFQLIKMMRNTGSSLTLVANTSQRVVPGSSPQVSHMSGLKRCRPREETAEEVYLSIGRIFHKLSRTGSEITVTRYRPRHQNAQLSYNYRYRFQAPDSFNYDVSWSEFHNEKLENYNWNYLDQYICTQGEGDFGLMDSLKFWRSRFFILPCNNPATKKISEGHQRCDIYEEKTSSELKQLIIGFTRYLEILNKMKRTAVTRQTNCIHKEFLDKNPGGIPMPDTRPDEEVLCMTSPSDKVVRWMLDDVCGIPMLPKQLGLPHKCFISAEIVDWFYYHVKGVKSVKHVMNLLQRLLDDGYIVHSSGNPDHKVLYGFYLYTFKDPKSKNDPASSFNTLFQNDWCEVVFVDTIKEVGPSYVSFSLDTMEGDVPGPSGPTDDWRLQTGLNIWGQTWAQQSATLLHKYVNVDVDPQCKSDRPEWATARYHAYYSPLCAFELQVQWMVATGQILGDLIYNWARKAASCGFHLLPVPCDPFALPSAIDSDPLRGPIFIPLKVAAIDQHDSIFVEYDKSTREQKLLQFQEAIIKRFGFIESSVRVLANRNTKSSQGAEDYHQYVHCTGGMFIIIEDTNLAKANHQPIIETRPIGVKPVIESQPINAKKRENNSSLGNLPPSRNMKSSVSYGTLGKKSFSELRKDYIARQTSQLDCQNVEWEIEIGFLWSWNFMLSRRWRSGNTGDETFQDNVLRDFRAFCSNEDDRLYEFWMEYKAQNII</sequence>
<reference evidence="3" key="1">
    <citation type="journal article" date="2019" name="bioRxiv">
        <title>The Genome of the Zebra Mussel, Dreissena polymorpha: A Resource for Invasive Species Research.</title>
        <authorList>
            <person name="McCartney M.A."/>
            <person name="Auch B."/>
            <person name="Kono T."/>
            <person name="Mallez S."/>
            <person name="Zhang Y."/>
            <person name="Obille A."/>
            <person name="Becker A."/>
            <person name="Abrahante J.E."/>
            <person name="Garbe J."/>
            <person name="Badalamenti J.P."/>
            <person name="Herman A."/>
            <person name="Mangelson H."/>
            <person name="Liachko I."/>
            <person name="Sullivan S."/>
            <person name="Sone E.D."/>
            <person name="Koren S."/>
            <person name="Silverstein K.A.T."/>
            <person name="Beckman K.B."/>
            <person name="Gohl D.M."/>
        </authorList>
    </citation>
    <scope>NUCLEOTIDE SEQUENCE</scope>
    <source>
        <strain evidence="3">Duluth1</strain>
        <tissue evidence="3">Whole animal</tissue>
    </source>
</reference>
<evidence type="ECO:0000313" key="4">
    <source>
        <dbReference type="Proteomes" id="UP000828390"/>
    </source>
</evidence>
<dbReference type="InterPro" id="IPR036388">
    <property type="entry name" value="WH-like_DNA-bd_sf"/>
</dbReference>
<comment type="caution">
    <text evidence="3">The sequence shown here is derived from an EMBL/GenBank/DDBJ whole genome shotgun (WGS) entry which is preliminary data.</text>
</comment>
<dbReference type="AlphaFoldDB" id="A0A9D4N722"/>
<feature type="non-terminal residue" evidence="3">
    <location>
        <position position="1135"/>
    </location>
</feature>
<dbReference type="GO" id="GO:0010508">
    <property type="term" value="P:positive regulation of autophagy"/>
    <property type="evidence" value="ECO:0007669"/>
    <property type="project" value="TreeGrafter"/>
</dbReference>
<name>A0A9D4N722_DREPO</name>
<reference evidence="3" key="2">
    <citation type="submission" date="2020-11" db="EMBL/GenBank/DDBJ databases">
        <authorList>
            <person name="McCartney M.A."/>
            <person name="Auch B."/>
            <person name="Kono T."/>
            <person name="Mallez S."/>
            <person name="Becker A."/>
            <person name="Gohl D.M."/>
            <person name="Silverstein K.A.T."/>
            <person name="Koren S."/>
            <person name="Bechman K.B."/>
            <person name="Herman A."/>
            <person name="Abrahante J.E."/>
            <person name="Garbe J."/>
        </authorList>
    </citation>
    <scope>NUCLEOTIDE SEQUENCE</scope>
    <source>
        <strain evidence="3">Duluth1</strain>
        <tissue evidence="3">Whole animal</tissue>
    </source>
</reference>
<dbReference type="GO" id="GO:0034198">
    <property type="term" value="P:cellular response to amino acid starvation"/>
    <property type="evidence" value="ECO:0007669"/>
    <property type="project" value="TreeGrafter"/>
</dbReference>
<evidence type="ECO:0000259" key="2">
    <source>
        <dbReference type="PROSITE" id="PS50186"/>
    </source>
</evidence>
<dbReference type="SUPFAM" id="SSF46785">
    <property type="entry name" value="Winged helix' DNA-binding domain"/>
    <property type="match status" value="1"/>
</dbReference>
<dbReference type="GO" id="GO:0035556">
    <property type="term" value="P:intracellular signal transduction"/>
    <property type="evidence" value="ECO:0007669"/>
    <property type="project" value="InterPro"/>
</dbReference>
<protein>
    <recommendedName>
        <fullName evidence="2">DEP domain-containing protein</fullName>
    </recommendedName>
</protein>
<evidence type="ECO:0000256" key="1">
    <source>
        <dbReference type="SAM" id="MobiDB-lite"/>
    </source>
</evidence>
<gene>
    <name evidence="3" type="ORF">DPMN_014313</name>
</gene>
<dbReference type="GO" id="GO:1904262">
    <property type="term" value="P:negative regulation of TORC1 signaling"/>
    <property type="evidence" value="ECO:0007669"/>
    <property type="project" value="TreeGrafter"/>
</dbReference>
<dbReference type="InterPro" id="IPR036390">
    <property type="entry name" value="WH_DNA-bd_sf"/>
</dbReference>
<dbReference type="InterPro" id="IPR000591">
    <property type="entry name" value="DEP_dom"/>
</dbReference>
<dbReference type="PANTHER" id="PTHR13179:SF8">
    <property type="entry name" value="GATOR COMPLEX PROTEIN DEPDC5"/>
    <property type="match status" value="1"/>
</dbReference>
<feature type="domain" description="DEP" evidence="2">
    <location>
        <begin position="686"/>
        <end position="745"/>
    </location>
</feature>
<dbReference type="Proteomes" id="UP000828390">
    <property type="component" value="Unassembled WGS sequence"/>
</dbReference>
<dbReference type="PROSITE" id="PS50186">
    <property type="entry name" value="DEP"/>
    <property type="match status" value="1"/>
</dbReference>
<dbReference type="PANTHER" id="PTHR13179">
    <property type="entry name" value="DEP DOMAIN CONTAINING PROTEIN 5"/>
    <property type="match status" value="1"/>
</dbReference>
<keyword evidence="4" id="KW-1185">Reference proteome</keyword>
<evidence type="ECO:0000313" key="3">
    <source>
        <dbReference type="EMBL" id="KAH3890240.1"/>
    </source>
</evidence>
<dbReference type="EMBL" id="JAIWYP010000001">
    <property type="protein sequence ID" value="KAH3890240.1"/>
    <property type="molecule type" value="Genomic_DNA"/>
</dbReference>
<feature type="region of interest" description="Disordered" evidence="1">
    <location>
        <begin position="1"/>
        <end position="22"/>
    </location>
</feature>
<dbReference type="InterPro" id="IPR027244">
    <property type="entry name" value="IML1"/>
</dbReference>
<feature type="region of interest" description="Disordered" evidence="1">
    <location>
        <begin position="1024"/>
        <end position="1044"/>
    </location>
</feature>
<dbReference type="GO" id="GO:1990130">
    <property type="term" value="C:GATOR1 complex"/>
    <property type="evidence" value="ECO:0007669"/>
    <property type="project" value="TreeGrafter"/>
</dbReference>
<dbReference type="GO" id="GO:0005765">
    <property type="term" value="C:lysosomal membrane"/>
    <property type="evidence" value="ECO:0007669"/>
    <property type="project" value="TreeGrafter"/>
</dbReference>
<organism evidence="3 4">
    <name type="scientific">Dreissena polymorpha</name>
    <name type="common">Zebra mussel</name>
    <name type="synonym">Mytilus polymorpha</name>
    <dbReference type="NCBI Taxonomy" id="45954"/>
    <lineage>
        <taxon>Eukaryota</taxon>
        <taxon>Metazoa</taxon>
        <taxon>Spiralia</taxon>
        <taxon>Lophotrochozoa</taxon>
        <taxon>Mollusca</taxon>
        <taxon>Bivalvia</taxon>
        <taxon>Autobranchia</taxon>
        <taxon>Heteroconchia</taxon>
        <taxon>Euheterodonta</taxon>
        <taxon>Imparidentia</taxon>
        <taxon>Neoheterodontei</taxon>
        <taxon>Myida</taxon>
        <taxon>Dreissenoidea</taxon>
        <taxon>Dreissenidae</taxon>
        <taxon>Dreissena</taxon>
    </lineage>
</organism>
<feature type="compositionally biased region" description="Basic and acidic residues" evidence="1">
    <location>
        <begin position="1"/>
        <end position="10"/>
    </location>
</feature>
<dbReference type="SMART" id="SM00049">
    <property type="entry name" value="DEP"/>
    <property type="match status" value="1"/>
</dbReference>
<dbReference type="Gene3D" id="1.10.10.10">
    <property type="entry name" value="Winged helix-like DNA-binding domain superfamily/Winged helix DNA-binding domain"/>
    <property type="match status" value="1"/>
</dbReference>
<dbReference type="GO" id="GO:0005096">
    <property type="term" value="F:GTPase activator activity"/>
    <property type="evidence" value="ECO:0007669"/>
    <property type="project" value="InterPro"/>
</dbReference>
<dbReference type="Pfam" id="PF19418">
    <property type="entry name" value="DEPDC5_CTD"/>
    <property type="match status" value="2"/>
</dbReference>
<accession>A0A9D4N722</accession>